<dbReference type="AlphaFoldDB" id="A0A6A4H4U9"/>
<reference evidence="2" key="1">
    <citation type="journal article" date="2019" name="Environ. Microbiol.">
        <title>Fungal ecological strategies reflected in gene transcription - a case study of two litter decomposers.</title>
        <authorList>
            <person name="Barbi F."/>
            <person name="Kohler A."/>
            <person name="Barry K."/>
            <person name="Baskaran P."/>
            <person name="Daum C."/>
            <person name="Fauchery L."/>
            <person name="Ihrmark K."/>
            <person name="Kuo A."/>
            <person name="LaButti K."/>
            <person name="Lipzen A."/>
            <person name="Morin E."/>
            <person name="Grigoriev I.V."/>
            <person name="Henrissat B."/>
            <person name="Lindahl B."/>
            <person name="Martin F."/>
        </authorList>
    </citation>
    <scope>NUCLEOTIDE SEQUENCE</scope>
    <source>
        <strain evidence="2">JB14</strain>
    </source>
</reference>
<dbReference type="EMBL" id="ML769588">
    <property type="protein sequence ID" value="KAE9392743.1"/>
    <property type="molecule type" value="Genomic_DNA"/>
</dbReference>
<sequence>MFFSTPISLTQSYFMAIWMEQKLIWTRHGGSSMAVTHGSRVLRAVLMLRHKAEYAPYYRNSLLYLACVDPALDMMAEERLARTHDLLMHPILDALDGTPFEWIKRLLFTFNESSIGKFEALAPLLPEEVGFFYLPYL</sequence>
<keyword evidence="3" id="KW-1185">Reference proteome</keyword>
<dbReference type="OrthoDB" id="2917465at2759"/>
<evidence type="ECO:0000313" key="3">
    <source>
        <dbReference type="Proteomes" id="UP000799118"/>
    </source>
</evidence>
<accession>A0A6A4H4U9</accession>
<feature type="domain" description="PSD13 N-terminal" evidence="1">
    <location>
        <begin position="48"/>
        <end position="86"/>
    </location>
</feature>
<evidence type="ECO:0000259" key="1">
    <source>
        <dbReference type="Pfam" id="PF22037"/>
    </source>
</evidence>
<evidence type="ECO:0000313" key="2">
    <source>
        <dbReference type="EMBL" id="KAE9392743.1"/>
    </source>
</evidence>
<organism evidence="2 3">
    <name type="scientific">Gymnopus androsaceus JB14</name>
    <dbReference type="NCBI Taxonomy" id="1447944"/>
    <lineage>
        <taxon>Eukaryota</taxon>
        <taxon>Fungi</taxon>
        <taxon>Dikarya</taxon>
        <taxon>Basidiomycota</taxon>
        <taxon>Agaricomycotina</taxon>
        <taxon>Agaricomycetes</taxon>
        <taxon>Agaricomycetidae</taxon>
        <taxon>Agaricales</taxon>
        <taxon>Marasmiineae</taxon>
        <taxon>Omphalotaceae</taxon>
        <taxon>Gymnopus</taxon>
    </lineage>
</organism>
<proteinExistence type="predicted"/>
<name>A0A6A4H4U9_9AGAR</name>
<dbReference type="Proteomes" id="UP000799118">
    <property type="component" value="Unassembled WGS sequence"/>
</dbReference>
<protein>
    <recommendedName>
        <fullName evidence="1">PSD13 N-terminal domain-containing protein</fullName>
    </recommendedName>
</protein>
<dbReference type="Pfam" id="PF22037">
    <property type="entry name" value="PSD13_N"/>
    <property type="match status" value="1"/>
</dbReference>
<gene>
    <name evidence="2" type="ORF">BT96DRAFT_1000044</name>
</gene>
<dbReference type="InterPro" id="IPR054179">
    <property type="entry name" value="PSD13_N"/>
</dbReference>